<dbReference type="AlphaFoldDB" id="A0AAE1MH18"/>
<accession>A0AAE1MH18</accession>
<feature type="region of interest" description="Disordered" evidence="2">
    <location>
        <begin position="137"/>
        <end position="185"/>
    </location>
</feature>
<feature type="compositionally biased region" description="Low complexity" evidence="2">
    <location>
        <begin position="137"/>
        <end position="166"/>
    </location>
</feature>
<reference evidence="4" key="1">
    <citation type="submission" date="2023-10" db="EMBL/GenBank/DDBJ databases">
        <title>Chromosome-level genome of the transformable northern wattle, Acacia crassicarpa.</title>
        <authorList>
            <person name="Massaro I."/>
            <person name="Sinha N.R."/>
            <person name="Poethig S."/>
            <person name="Leichty A.R."/>
        </authorList>
    </citation>
    <scope>NUCLEOTIDE SEQUENCE</scope>
    <source>
        <strain evidence="4">Acra3RX</strain>
        <tissue evidence="4">Leaf</tissue>
    </source>
</reference>
<keyword evidence="1" id="KW-0863">Zinc-finger</keyword>
<evidence type="ECO:0000256" key="2">
    <source>
        <dbReference type="SAM" id="MobiDB-lite"/>
    </source>
</evidence>
<dbReference type="EMBL" id="JAWXYG010000011">
    <property type="protein sequence ID" value="KAK4259871.1"/>
    <property type="molecule type" value="Genomic_DNA"/>
</dbReference>
<dbReference type="Proteomes" id="UP001293593">
    <property type="component" value="Unassembled WGS sequence"/>
</dbReference>
<dbReference type="Pfam" id="PF13920">
    <property type="entry name" value="zf-C3HC4_3"/>
    <property type="match status" value="1"/>
</dbReference>
<dbReference type="InterPro" id="IPR001841">
    <property type="entry name" value="Znf_RING"/>
</dbReference>
<comment type="caution">
    <text evidence="4">The sequence shown here is derived from an EMBL/GenBank/DDBJ whole genome shotgun (WGS) entry which is preliminary data.</text>
</comment>
<proteinExistence type="predicted"/>
<keyword evidence="1" id="KW-0862">Zinc</keyword>
<keyword evidence="5" id="KW-1185">Reference proteome</keyword>
<dbReference type="Gene3D" id="3.30.40.10">
    <property type="entry name" value="Zinc/RING finger domain, C3HC4 (zinc finger)"/>
    <property type="match status" value="1"/>
</dbReference>
<feature type="compositionally biased region" description="Basic and acidic residues" evidence="2">
    <location>
        <begin position="333"/>
        <end position="345"/>
    </location>
</feature>
<feature type="region of interest" description="Disordered" evidence="2">
    <location>
        <begin position="558"/>
        <end position="634"/>
    </location>
</feature>
<evidence type="ECO:0000313" key="4">
    <source>
        <dbReference type="EMBL" id="KAK4259871.1"/>
    </source>
</evidence>
<feature type="region of interest" description="Disordered" evidence="2">
    <location>
        <begin position="205"/>
        <end position="224"/>
    </location>
</feature>
<feature type="compositionally biased region" description="Low complexity" evidence="2">
    <location>
        <begin position="610"/>
        <end position="621"/>
    </location>
</feature>
<dbReference type="GO" id="GO:0008270">
    <property type="term" value="F:zinc ion binding"/>
    <property type="evidence" value="ECO:0007669"/>
    <property type="project" value="UniProtKB-KW"/>
</dbReference>
<protein>
    <recommendedName>
        <fullName evidence="3">RING-type domain-containing protein</fullName>
    </recommendedName>
</protein>
<dbReference type="PANTHER" id="PTHR47820">
    <property type="entry name" value="BNAC05G24000D PROTEIN"/>
    <property type="match status" value="1"/>
</dbReference>
<feature type="region of interest" description="Disordered" evidence="2">
    <location>
        <begin position="57"/>
        <end position="119"/>
    </location>
</feature>
<feature type="compositionally biased region" description="Acidic residues" evidence="2">
    <location>
        <begin position="568"/>
        <end position="595"/>
    </location>
</feature>
<sequence>MASSQIEFASSTSPFGCINHHHQVTPAKNLFNHFVRDPLKNNTTTNNANNNLGTLRFESNRREEQGESSSSSVNPSHEEPSPSSSPPPSLFPSQSPSFRKRRPSTIFVPSDFSPGDNVSNLGASSLVQIWEKRLNQSPLNTTKSSSTPKSSPNTTTSSSSSPQSSSSEEEADSPQGQIHHHRSETSILRVADIIKRLTATSSEDIANNNNQDHQNHCVGSPENRSLVINSPRIRGRQAFNDLLMQVERDRHDELSNLADCAPVSNFPYRGRIQSLLRLRLMQRGIVAKDYQHSFPSTTSQVTKKLPQRSIIMCLRERFGTGIKNKATASIEVVEHETPGREKENKASPIYNIPPNPTGNPVSHTGHNNKEEEEEEVPPCSDALVPSLEAQNAKTSSSSMADMNVEPLALEKYEDIEEKYNNVYDEMEEEEEGGSEEEEHGESVYEEIEEVEINYGSETDNFDWISQISKPKSYWEDLRQAWYKEMLDNNESQKDDICQLLQRRTVSNFLCSDFRDKMDNLMESHKGTQANVLASQDDNERNHYGKIGHKLVAILQQQLNNNPSKRDKEEDDIKAEADKEEEEEQEEEEEEEEEEIVISSSYNGESDSMNQSSPSQPSQSPSFFLHTHQNSSPSCPPSIEMELIYDLRGHMKQLYQEMSELRNSIRSCIDMQIILQKSLNHSAKGKKSRDRILKKGNCRVCSNMKADSLFYRCGHMCTCLKCANELQQKNGMCPICEAPIVDVVRVYVDA</sequence>
<dbReference type="CDD" id="cd16647">
    <property type="entry name" value="mRING-HC-C3HC5_NEU1"/>
    <property type="match status" value="1"/>
</dbReference>
<gene>
    <name evidence="4" type="ORF">QN277_006159</name>
</gene>
<feature type="region of interest" description="Disordered" evidence="2">
    <location>
        <begin position="333"/>
        <end position="377"/>
    </location>
</feature>
<evidence type="ECO:0000259" key="3">
    <source>
        <dbReference type="PROSITE" id="PS50089"/>
    </source>
</evidence>
<name>A0AAE1MH18_9FABA</name>
<evidence type="ECO:0000256" key="1">
    <source>
        <dbReference type="PROSITE-ProRule" id="PRU00175"/>
    </source>
</evidence>
<feature type="compositionally biased region" description="Polar residues" evidence="2">
    <location>
        <begin position="597"/>
        <end position="609"/>
    </location>
</feature>
<dbReference type="PROSITE" id="PS50089">
    <property type="entry name" value="ZF_RING_2"/>
    <property type="match status" value="1"/>
</dbReference>
<dbReference type="InterPro" id="IPR013083">
    <property type="entry name" value="Znf_RING/FYVE/PHD"/>
</dbReference>
<dbReference type="SUPFAM" id="SSF57850">
    <property type="entry name" value="RING/U-box"/>
    <property type="match status" value="1"/>
</dbReference>
<organism evidence="4 5">
    <name type="scientific">Acacia crassicarpa</name>
    <name type="common">northern wattle</name>
    <dbReference type="NCBI Taxonomy" id="499986"/>
    <lineage>
        <taxon>Eukaryota</taxon>
        <taxon>Viridiplantae</taxon>
        <taxon>Streptophyta</taxon>
        <taxon>Embryophyta</taxon>
        <taxon>Tracheophyta</taxon>
        <taxon>Spermatophyta</taxon>
        <taxon>Magnoliopsida</taxon>
        <taxon>eudicotyledons</taxon>
        <taxon>Gunneridae</taxon>
        <taxon>Pentapetalae</taxon>
        <taxon>rosids</taxon>
        <taxon>fabids</taxon>
        <taxon>Fabales</taxon>
        <taxon>Fabaceae</taxon>
        <taxon>Caesalpinioideae</taxon>
        <taxon>mimosoid clade</taxon>
        <taxon>Acacieae</taxon>
        <taxon>Acacia</taxon>
    </lineage>
</organism>
<keyword evidence="1" id="KW-0479">Metal-binding</keyword>
<dbReference type="PANTHER" id="PTHR47820:SF3">
    <property type="entry name" value="OS07G0499800 PROTEIN"/>
    <property type="match status" value="1"/>
</dbReference>
<evidence type="ECO:0000313" key="5">
    <source>
        <dbReference type="Proteomes" id="UP001293593"/>
    </source>
</evidence>
<feature type="domain" description="RING-type" evidence="3">
    <location>
        <begin position="697"/>
        <end position="736"/>
    </location>
</feature>